<feature type="transmembrane region" description="Helical" evidence="6">
    <location>
        <begin position="20"/>
        <end position="40"/>
    </location>
</feature>
<keyword evidence="6" id="KW-0812">Transmembrane</keyword>
<dbReference type="Gene3D" id="2.40.10.350">
    <property type="entry name" value="Rod shape-determining protein MreC, domain 2"/>
    <property type="match status" value="1"/>
</dbReference>
<keyword evidence="9" id="KW-1185">Reference proteome</keyword>
<dbReference type="GO" id="GO:0008360">
    <property type="term" value="P:regulation of cell shape"/>
    <property type="evidence" value="ECO:0007669"/>
    <property type="project" value="UniProtKB-KW"/>
</dbReference>
<dbReference type="InterPro" id="IPR055342">
    <property type="entry name" value="MreC_beta-barrel_core"/>
</dbReference>
<dbReference type="EMBL" id="FWFR01000003">
    <property type="protein sequence ID" value="SLN72376.1"/>
    <property type="molecule type" value="Genomic_DNA"/>
</dbReference>
<organism evidence="8 9">
    <name type="scientific">Oceanibacterium hippocampi</name>
    <dbReference type="NCBI Taxonomy" id="745714"/>
    <lineage>
        <taxon>Bacteria</taxon>
        <taxon>Pseudomonadati</taxon>
        <taxon>Pseudomonadota</taxon>
        <taxon>Alphaproteobacteria</taxon>
        <taxon>Sneathiellales</taxon>
        <taxon>Sneathiellaceae</taxon>
        <taxon>Oceanibacterium</taxon>
    </lineage>
</organism>
<dbReference type="PANTHER" id="PTHR34138">
    <property type="entry name" value="CELL SHAPE-DETERMINING PROTEIN MREC"/>
    <property type="match status" value="1"/>
</dbReference>
<gene>
    <name evidence="8" type="primary">mreC</name>
    <name evidence="8" type="ORF">OCH7691_03468</name>
</gene>
<evidence type="ECO:0000256" key="5">
    <source>
        <dbReference type="PIRNR" id="PIRNR038471"/>
    </source>
</evidence>
<dbReference type="Gene3D" id="2.40.10.340">
    <property type="entry name" value="Rod shape-determining protein MreC, domain 1"/>
    <property type="match status" value="1"/>
</dbReference>
<comment type="similarity">
    <text evidence="1 5">Belongs to the MreC family.</text>
</comment>
<keyword evidence="6" id="KW-0472">Membrane</keyword>
<reference evidence="8 9" key="1">
    <citation type="submission" date="2017-03" db="EMBL/GenBank/DDBJ databases">
        <authorList>
            <person name="Afonso C.L."/>
            <person name="Miller P.J."/>
            <person name="Scott M.A."/>
            <person name="Spackman E."/>
            <person name="Goraichik I."/>
            <person name="Dimitrov K.M."/>
            <person name="Suarez D.L."/>
            <person name="Swayne D.E."/>
        </authorList>
    </citation>
    <scope>NUCLEOTIDE SEQUENCE [LARGE SCALE GENOMIC DNA]</scope>
    <source>
        <strain evidence="8 9">CECT 7691</strain>
    </source>
</reference>
<evidence type="ECO:0000256" key="2">
    <source>
        <dbReference type="ARBA" id="ARBA00013855"/>
    </source>
</evidence>
<sequence length="300" mass="32653">MMRPTANTGKAATVAGPIRVFAQRLTYILLMITAVSLLVLGKADLVLMERVRTIGVDQAAPFLSYFSQPIASINRGIDRLRALGDLAAENELLRAENARLKQWQAVSRRLDQENTRLRNLMNAKRDPLVLPITARVISDSGGPFVKTLIINAGRRDGVRKGQAVLGEDGLIGRVAQVGERAARILLLTDLNSRVPVLLENSRQRAILTGDNTDRPKIEFLPANAQVSPGDRVVTSGDGGLLPPGRPIGVVSSVTEGGVRLQTYADWDRIEFVSVLRYDLPRLTRPDQNPGDIGESGLGQQ</sequence>
<evidence type="ECO:0000313" key="9">
    <source>
        <dbReference type="Proteomes" id="UP000193200"/>
    </source>
</evidence>
<dbReference type="InParanoid" id="A0A1Y5TU57"/>
<dbReference type="InterPro" id="IPR007221">
    <property type="entry name" value="MreC"/>
</dbReference>
<dbReference type="RefSeq" id="WP_217808110.1">
    <property type="nucleotide sequence ID" value="NZ_FWFR01000003.1"/>
</dbReference>
<dbReference type="InterPro" id="IPR042177">
    <property type="entry name" value="Cell/Rod_1"/>
</dbReference>
<feature type="domain" description="Rod shape-determining protein MreC beta-barrel core" evidence="7">
    <location>
        <begin position="136"/>
        <end position="275"/>
    </location>
</feature>
<dbReference type="Pfam" id="PF04085">
    <property type="entry name" value="MreC"/>
    <property type="match status" value="1"/>
</dbReference>
<comment type="function">
    <text evidence="5">Involved in formation and maintenance of cell shape.</text>
</comment>
<evidence type="ECO:0000313" key="8">
    <source>
        <dbReference type="EMBL" id="SLN72376.1"/>
    </source>
</evidence>
<protein>
    <recommendedName>
        <fullName evidence="2 5">Cell shape-determining protein MreC</fullName>
    </recommendedName>
    <alternativeName>
        <fullName evidence="4 5">Cell shape protein MreC</fullName>
    </alternativeName>
</protein>
<evidence type="ECO:0000256" key="6">
    <source>
        <dbReference type="SAM" id="Phobius"/>
    </source>
</evidence>
<dbReference type="FunCoup" id="A0A1Y5TU57">
    <property type="interactions" value="351"/>
</dbReference>
<keyword evidence="3 5" id="KW-0133">Cell shape</keyword>
<name>A0A1Y5TU57_9PROT</name>
<dbReference type="PANTHER" id="PTHR34138:SF1">
    <property type="entry name" value="CELL SHAPE-DETERMINING PROTEIN MREC"/>
    <property type="match status" value="1"/>
</dbReference>
<evidence type="ECO:0000256" key="4">
    <source>
        <dbReference type="ARBA" id="ARBA00032089"/>
    </source>
</evidence>
<evidence type="ECO:0000256" key="1">
    <source>
        <dbReference type="ARBA" id="ARBA00009369"/>
    </source>
</evidence>
<keyword evidence="6" id="KW-1133">Transmembrane helix</keyword>
<dbReference type="Proteomes" id="UP000193200">
    <property type="component" value="Unassembled WGS sequence"/>
</dbReference>
<proteinExistence type="inferred from homology"/>
<dbReference type="NCBIfam" id="TIGR00219">
    <property type="entry name" value="mreC"/>
    <property type="match status" value="1"/>
</dbReference>
<evidence type="ECO:0000259" key="7">
    <source>
        <dbReference type="Pfam" id="PF04085"/>
    </source>
</evidence>
<dbReference type="InterPro" id="IPR042175">
    <property type="entry name" value="Cell/Rod_MreC_2"/>
</dbReference>
<evidence type="ECO:0000256" key="3">
    <source>
        <dbReference type="ARBA" id="ARBA00022960"/>
    </source>
</evidence>
<dbReference type="PIRSF" id="PIRSF038471">
    <property type="entry name" value="MreC"/>
    <property type="match status" value="1"/>
</dbReference>
<dbReference type="GO" id="GO:0005886">
    <property type="term" value="C:plasma membrane"/>
    <property type="evidence" value="ECO:0007669"/>
    <property type="project" value="TreeGrafter"/>
</dbReference>
<dbReference type="AlphaFoldDB" id="A0A1Y5TU57"/>
<accession>A0A1Y5TU57</accession>